<gene>
    <name evidence="2" type="ORF">TOA249_LOCUS33952</name>
</gene>
<evidence type="ECO:0000313" key="3">
    <source>
        <dbReference type="Proteomes" id="UP000663838"/>
    </source>
</evidence>
<feature type="compositionally biased region" description="Polar residues" evidence="1">
    <location>
        <begin position="29"/>
        <end position="47"/>
    </location>
</feature>
<organism evidence="2 3">
    <name type="scientific">Rotaria socialis</name>
    <dbReference type="NCBI Taxonomy" id="392032"/>
    <lineage>
        <taxon>Eukaryota</taxon>
        <taxon>Metazoa</taxon>
        <taxon>Spiralia</taxon>
        <taxon>Gnathifera</taxon>
        <taxon>Rotifera</taxon>
        <taxon>Eurotatoria</taxon>
        <taxon>Bdelloidea</taxon>
        <taxon>Philodinida</taxon>
        <taxon>Philodinidae</taxon>
        <taxon>Rotaria</taxon>
    </lineage>
</organism>
<dbReference type="AlphaFoldDB" id="A0A821Y5F7"/>
<accession>A0A821Y5F7</accession>
<reference evidence="2" key="1">
    <citation type="submission" date="2021-02" db="EMBL/GenBank/DDBJ databases">
        <authorList>
            <person name="Nowell W R."/>
        </authorList>
    </citation>
    <scope>NUCLEOTIDE SEQUENCE</scope>
</reference>
<comment type="caution">
    <text evidence="2">The sequence shown here is derived from an EMBL/GenBank/DDBJ whole genome shotgun (WGS) entry which is preliminary data.</text>
</comment>
<dbReference type="Proteomes" id="UP000663838">
    <property type="component" value="Unassembled WGS sequence"/>
</dbReference>
<name>A0A821Y5F7_9BILA</name>
<evidence type="ECO:0000256" key="1">
    <source>
        <dbReference type="SAM" id="MobiDB-lite"/>
    </source>
</evidence>
<evidence type="ECO:0000313" key="2">
    <source>
        <dbReference type="EMBL" id="CAF4952761.1"/>
    </source>
</evidence>
<feature type="region of interest" description="Disordered" evidence="1">
    <location>
        <begin position="1"/>
        <end position="47"/>
    </location>
</feature>
<dbReference type="EMBL" id="CAJOBS010013836">
    <property type="protein sequence ID" value="CAF4952761.1"/>
    <property type="molecule type" value="Genomic_DNA"/>
</dbReference>
<feature type="non-terminal residue" evidence="2">
    <location>
        <position position="1"/>
    </location>
</feature>
<protein>
    <submittedName>
        <fullName evidence="2">Uncharacterized protein</fullName>
    </submittedName>
</protein>
<proteinExistence type="predicted"/>
<feature type="compositionally biased region" description="Basic and acidic residues" evidence="1">
    <location>
        <begin position="1"/>
        <end position="12"/>
    </location>
</feature>
<sequence>PNSRQMNDEKPSLKRSQSVTREDKKDVTTVFNTNEAKTKNIENNPTQ</sequence>